<evidence type="ECO:0000256" key="1">
    <source>
        <dbReference type="SAM" id="MobiDB-lite"/>
    </source>
</evidence>
<evidence type="ECO:0000313" key="3">
    <source>
        <dbReference type="EMBL" id="KAI1719021.1"/>
    </source>
</evidence>
<keyword evidence="2" id="KW-0472">Membrane</keyword>
<feature type="transmembrane region" description="Helical" evidence="2">
    <location>
        <begin position="35"/>
        <end position="55"/>
    </location>
</feature>
<dbReference type="Proteomes" id="UP001201812">
    <property type="component" value="Unassembled WGS sequence"/>
</dbReference>
<reference evidence="3" key="1">
    <citation type="submission" date="2022-01" db="EMBL/GenBank/DDBJ databases">
        <title>Genome Sequence Resource for Two Populations of Ditylenchus destructor, the Migratory Endoparasitic Phytonematode.</title>
        <authorList>
            <person name="Zhang H."/>
            <person name="Lin R."/>
            <person name="Xie B."/>
        </authorList>
    </citation>
    <scope>NUCLEOTIDE SEQUENCE</scope>
    <source>
        <strain evidence="3">BazhouSP</strain>
    </source>
</reference>
<name>A0AAD4R9I5_9BILA</name>
<feature type="region of interest" description="Disordered" evidence="1">
    <location>
        <begin position="179"/>
        <end position="390"/>
    </location>
</feature>
<proteinExistence type="predicted"/>
<comment type="caution">
    <text evidence="3">The sequence shown here is derived from an EMBL/GenBank/DDBJ whole genome shotgun (WGS) entry which is preliminary data.</text>
</comment>
<dbReference type="EMBL" id="JAKKPZ010000007">
    <property type="protein sequence ID" value="KAI1719021.1"/>
    <property type="molecule type" value="Genomic_DNA"/>
</dbReference>
<evidence type="ECO:0000313" key="4">
    <source>
        <dbReference type="Proteomes" id="UP001201812"/>
    </source>
</evidence>
<sequence>MSSQVKEMEVGDKYEEFMDTEDVSTSVRPYSRMRFVHTLTFVFFASWICAVNSSISTIFKRYFDDSGKGKDVKVTLYGRVFCAELERQVNATNTTSHTRHRRHISLEELYSAHGYSSSVRSDDDLFDNAQTVEAIMKQPGNDRILRSNRGQLRRQHQVHFGDGHDSHNGEALFRSYGFEDSDEGEIRPSRHPSPHQHNSWEHQMPSQKRQPLPPRPPQHHEESHWDSSQSPHKPPRHPEEGSWKPSKPQHSGEVSSHHARPDEPLEDTFWSPSHPRPKPPQHHQEEWNPSHSPSPKLIRPNNNGPESGEWLPERRPAPRPRLPAQTTHSSAEDEEWSGSMRQRPKPASPHVPQWSGESMTPLQPKTQAQEEKDRPELPQKPTKPVGLIGSTSVADDAVEVLLIEDGSTSPQRSLKRPIAPQVPIVDEKKLQPQTGDVPLTTNVYGVLCNQAEVYLYDVIMSSIMKYSDGTEKKREFAKKDKNE</sequence>
<dbReference type="AlphaFoldDB" id="A0AAD4R9I5"/>
<feature type="compositionally biased region" description="Polar residues" evidence="1">
    <location>
        <begin position="355"/>
        <end position="367"/>
    </location>
</feature>
<organism evidence="3 4">
    <name type="scientific">Ditylenchus destructor</name>
    <dbReference type="NCBI Taxonomy" id="166010"/>
    <lineage>
        <taxon>Eukaryota</taxon>
        <taxon>Metazoa</taxon>
        <taxon>Ecdysozoa</taxon>
        <taxon>Nematoda</taxon>
        <taxon>Chromadorea</taxon>
        <taxon>Rhabditida</taxon>
        <taxon>Tylenchina</taxon>
        <taxon>Tylenchomorpha</taxon>
        <taxon>Sphaerularioidea</taxon>
        <taxon>Anguinidae</taxon>
        <taxon>Anguininae</taxon>
        <taxon>Ditylenchus</taxon>
    </lineage>
</organism>
<accession>A0AAD4R9I5</accession>
<keyword evidence="4" id="KW-1185">Reference proteome</keyword>
<feature type="compositionally biased region" description="Basic and acidic residues" evidence="1">
    <location>
        <begin position="368"/>
        <end position="377"/>
    </location>
</feature>
<protein>
    <submittedName>
        <fullName evidence="3">Uncharacterized protein</fullName>
    </submittedName>
</protein>
<evidence type="ECO:0000256" key="2">
    <source>
        <dbReference type="SAM" id="Phobius"/>
    </source>
</evidence>
<keyword evidence="2" id="KW-1133">Transmembrane helix</keyword>
<keyword evidence="2" id="KW-0812">Transmembrane</keyword>
<gene>
    <name evidence="3" type="ORF">DdX_06139</name>
</gene>